<name>A0A413EWC2_BACOV</name>
<feature type="compositionally biased region" description="Basic and acidic residues" evidence="1">
    <location>
        <begin position="7"/>
        <end position="23"/>
    </location>
</feature>
<dbReference type="AlphaFoldDB" id="A0A413EWC2"/>
<dbReference type="Pfam" id="PF08707">
    <property type="entry name" value="PriCT_2"/>
    <property type="match status" value="1"/>
</dbReference>
<dbReference type="InterPro" id="IPR014819">
    <property type="entry name" value="PriCT_2"/>
</dbReference>
<accession>A0A413EWC2</accession>
<evidence type="ECO:0000313" key="5">
    <source>
        <dbReference type="Proteomes" id="UP000286031"/>
    </source>
</evidence>
<protein>
    <submittedName>
        <fullName evidence="4">VirE protein</fullName>
    </submittedName>
</protein>
<dbReference type="InterPro" id="IPR014907">
    <property type="entry name" value="BT4734-like_N"/>
</dbReference>
<evidence type="ECO:0000259" key="2">
    <source>
        <dbReference type="Pfam" id="PF08707"/>
    </source>
</evidence>
<sequence>MKGRKYSLKDKDNDNIEEKEEKKKNKNVNKKGSGIIFPSFDIPMVSVFENYFSKEPIKKVRLDTFLHTRKFREQVERYRATTDEKLRKKIKGSLICITPSGIFSERRETSMIKHNGLLCVDIDAKDNPEIDWQQAKHIIGKHCPSLYYAGLSLSGKGLFLIFRISNPELHKQHFEALAEFISKKFELQVDRNVKSPVSLRVVSYDDKPYYNPEPIPFTYVMNTEKLSGNVINTVSQRTRILQRVINAVHFIQAKRIDITNQYKDWFRIGCALAHEFGEEGRHWFHLISRVYEEYNEGDCDIQYSKCLKYRKDNGITIGTFFFICKSFKIEV</sequence>
<feature type="domain" description="Primase C-terminal 2" evidence="2">
    <location>
        <begin position="256"/>
        <end position="323"/>
    </location>
</feature>
<proteinExistence type="predicted"/>
<dbReference type="GO" id="GO:0016817">
    <property type="term" value="F:hydrolase activity, acting on acid anhydrides"/>
    <property type="evidence" value="ECO:0007669"/>
    <property type="project" value="InterPro"/>
</dbReference>
<dbReference type="RefSeq" id="WP_117934453.1">
    <property type="nucleotide sequence ID" value="NZ_JAQCPI010000012.1"/>
</dbReference>
<dbReference type="EMBL" id="QSBI01000004">
    <property type="protein sequence ID" value="RGX12123.1"/>
    <property type="molecule type" value="Genomic_DNA"/>
</dbReference>
<feature type="region of interest" description="Disordered" evidence="1">
    <location>
        <begin position="1"/>
        <end position="27"/>
    </location>
</feature>
<comment type="caution">
    <text evidence="4">The sequence shown here is derived from an EMBL/GenBank/DDBJ whole genome shotgun (WGS) entry which is preliminary data.</text>
</comment>
<organism evidence="4 5">
    <name type="scientific">Bacteroides ovatus</name>
    <dbReference type="NCBI Taxonomy" id="28116"/>
    <lineage>
        <taxon>Bacteria</taxon>
        <taxon>Pseudomonadati</taxon>
        <taxon>Bacteroidota</taxon>
        <taxon>Bacteroidia</taxon>
        <taxon>Bacteroidales</taxon>
        <taxon>Bacteroidaceae</taxon>
        <taxon>Bacteroides</taxon>
    </lineage>
</organism>
<dbReference type="Pfam" id="PF08800">
    <property type="entry name" value="BT4734-like_N"/>
    <property type="match status" value="1"/>
</dbReference>
<evidence type="ECO:0000256" key="1">
    <source>
        <dbReference type="SAM" id="MobiDB-lite"/>
    </source>
</evidence>
<dbReference type="Proteomes" id="UP000286031">
    <property type="component" value="Unassembled WGS sequence"/>
</dbReference>
<evidence type="ECO:0000313" key="4">
    <source>
        <dbReference type="EMBL" id="RGX12123.1"/>
    </source>
</evidence>
<feature type="domain" description="BT4734-like N-terminal" evidence="3">
    <location>
        <begin position="90"/>
        <end position="210"/>
    </location>
</feature>
<reference evidence="4 5" key="1">
    <citation type="submission" date="2018-08" db="EMBL/GenBank/DDBJ databases">
        <title>A genome reference for cultivated species of the human gut microbiota.</title>
        <authorList>
            <person name="Zou Y."/>
            <person name="Xue W."/>
            <person name="Luo G."/>
        </authorList>
    </citation>
    <scope>NUCLEOTIDE SEQUENCE [LARGE SCALE GENOMIC DNA]</scope>
    <source>
        <strain evidence="4 5">AF04-46</strain>
    </source>
</reference>
<evidence type="ECO:0000259" key="3">
    <source>
        <dbReference type="Pfam" id="PF08800"/>
    </source>
</evidence>
<gene>
    <name evidence="4" type="ORF">DWV35_05300</name>
</gene>